<evidence type="ECO:0000313" key="2">
    <source>
        <dbReference type="Proteomes" id="UP000754495"/>
    </source>
</evidence>
<keyword evidence="2" id="KW-1185">Reference proteome</keyword>
<dbReference type="InterPro" id="IPR032710">
    <property type="entry name" value="NTF2-like_dom_sf"/>
</dbReference>
<dbReference type="Pfam" id="PF07366">
    <property type="entry name" value="SnoaL"/>
    <property type="match status" value="1"/>
</dbReference>
<sequence>MTADERRERMRRVLDLMWNQGELAACADLCAPNCTFHDPSFEVDGVEGFQRQVRELRTANPDLHMDIHDVVVEGDLCAVRWTMGGTARAEFRGLPATGKTYVMSGMLFGKWADDRVVEMWTNYDLLGALQQLGIIPEMASRESAG</sequence>
<dbReference type="PANTHER" id="PTHR38436">
    <property type="entry name" value="POLYKETIDE CYCLASE SNOAL-LIKE DOMAIN"/>
    <property type="match status" value="1"/>
</dbReference>
<reference evidence="1 2" key="1">
    <citation type="submission" date="2020-03" db="EMBL/GenBank/DDBJ databases">
        <title>Sequencing the genomes of 1000 actinobacteria strains.</title>
        <authorList>
            <person name="Klenk H.-P."/>
        </authorList>
    </citation>
    <scope>NUCLEOTIDE SEQUENCE [LARGE SCALE GENOMIC DNA]</scope>
    <source>
        <strain evidence="1 2">DSM 45668</strain>
    </source>
</reference>
<gene>
    <name evidence="1" type="ORF">FHX46_000737</name>
</gene>
<dbReference type="EMBL" id="JAANOU010000001">
    <property type="protein sequence ID" value="NIH78207.1"/>
    <property type="molecule type" value="Genomic_DNA"/>
</dbReference>
<dbReference type="PANTHER" id="PTHR38436:SF1">
    <property type="entry name" value="ESTER CYCLASE"/>
    <property type="match status" value="1"/>
</dbReference>
<name>A0ABX0SML4_9PSEU</name>
<comment type="caution">
    <text evidence="1">The sequence shown here is derived from an EMBL/GenBank/DDBJ whole genome shotgun (WGS) entry which is preliminary data.</text>
</comment>
<dbReference type="Gene3D" id="3.10.450.50">
    <property type="match status" value="1"/>
</dbReference>
<organism evidence="1 2">
    <name type="scientific">Amycolatopsis viridis</name>
    <dbReference type="NCBI Taxonomy" id="185678"/>
    <lineage>
        <taxon>Bacteria</taxon>
        <taxon>Bacillati</taxon>
        <taxon>Actinomycetota</taxon>
        <taxon>Actinomycetes</taxon>
        <taxon>Pseudonocardiales</taxon>
        <taxon>Pseudonocardiaceae</taxon>
        <taxon>Amycolatopsis</taxon>
    </lineage>
</organism>
<protein>
    <submittedName>
        <fullName evidence="1">Steroid delta-isomerase-like uncharacterized protein</fullName>
    </submittedName>
</protein>
<accession>A0ABX0SML4</accession>
<dbReference type="RefSeq" id="WP_167110633.1">
    <property type="nucleotide sequence ID" value="NZ_JAANOU010000001.1"/>
</dbReference>
<proteinExistence type="predicted"/>
<dbReference type="InterPro" id="IPR009959">
    <property type="entry name" value="Cyclase_SnoaL-like"/>
</dbReference>
<dbReference type="Proteomes" id="UP000754495">
    <property type="component" value="Unassembled WGS sequence"/>
</dbReference>
<evidence type="ECO:0000313" key="1">
    <source>
        <dbReference type="EMBL" id="NIH78207.1"/>
    </source>
</evidence>
<dbReference type="SUPFAM" id="SSF54427">
    <property type="entry name" value="NTF2-like"/>
    <property type="match status" value="1"/>
</dbReference>